<protein>
    <recommendedName>
        <fullName evidence="2">C2H2-type domain-containing protein</fullName>
    </recommendedName>
</protein>
<keyword evidence="1" id="KW-0862">Zinc</keyword>
<reference evidence="3 4" key="1">
    <citation type="submission" date="2014-04" db="EMBL/GenBank/DDBJ databases">
        <authorList>
            <consortium name="DOE Joint Genome Institute"/>
            <person name="Kuo A."/>
            <person name="Ruytinx J."/>
            <person name="Rineau F."/>
            <person name="Colpaert J."/>
            <person name="Kohler A."/>
            <person name="Nagy L.G."/>
            <person name="Floudas D."/>
            <person name="Copeland A."/>
            <person name="Barry K.W."/>
            <person name="Cichocki N."/>
            <person name="Veneault-Fourrey C."/>
            <person name="LaButti K."/>
            <person name="Lindquist E.A."/>
            <person name="Lipzen A."/>
            <person name="Lundell T."/>
            <person name="Morin E."/>
            <person name="Murat C."/>
            <person name="Sun H."/>
            <person name="Tunlid A."/>
            <person name="Henrissat B."/>
            <person name="Grigoriev I.V."/>
            <person name="Hibbett D.S."/>
            <person name="Martin F."/>
            <person name="Nordberg H.P."/>
            <person name="Cantor M.N."/>
            <person name="Hua S.X."/>
        </authorList>
    </citation>
    <scope>NUCLEOTIDE SEQUENCE [LARGE SCALE GENOMIC DNA]</scope>
    <source>
        <strain evidence="3 4">UH-Slu-Lm8-n1</strain>
    </source>
</reference>
<keyword evidence="1" id="KW-0479">Metal-binding</keyword>
<accession>A0A0D0A2F6</accession>
<name>A0A0D0A2F6_9AGAM</name>
<dbReference type="Pfam" id="PF00096">
    <property type="entry name" value="zf-C2H2"/>
    <property type="match status" value="1"/>
</dbReference>
<sequence length="190" mass="21807">MESYLIPTILARLAIFPSTESYFRQQKFDGPLAFLLICAGTSPAYEAENPTNWYSDSWNDGTPGEFVQIYILQLGFIIIQYALRHSSLQRTHSSEEMFLCLWVGAGGLHCGDLIRGCNLNAHLRQVHGVRGADKDRMFCRWRSCNREFNKENLARHIEEIHMRIVHTCTVCGAEFSRKDTLTKHRATSKH</sequence>
<reference evidence="4" key="2">
    <citation type="submission" date="2015-01" db="EMBL/GenBank/DDBJ databases">
        <title>Evolutionary Origins and Diversification of the Mycorrhizal Mutualists.</title>
        <authorList>
            <consortium name="DOE Joint Genome Institute"/>
            <consortium name="Mycorrhizal Genomics Consortium"/>
            <person name="Kohler A."/>
            <person name="Kuo A."/>
            <person name="Nagy L.G."/>
            <person name="Floudas D."/>
            <person name="Copeland A."/>
            <person name="Barry K.W."/>
            <person name="Cichocki N."/>
            <person name="Veneault-Fourrey C."/>
            <person name="LaButti K."/>
            <person name="Lindquist E.A."/>
            <person name="Lipzen A."/>
            <person name="Lundell T."/>
            <person name="Morin E."/>
            <person name="Murat C."/>
            <person name="Riley R."/>
            <person name="Ohm R."/>
            <person name="Sun H."/>
            <person name="Tunlid A."/>
            <person name="Henrissat B."/>
            <person name="Grigoriev I.V."/>
            <person name="Hibbett D.S."/>
            <person name="Martin F."/>
        </authorList>
    </citation>
    <scope>NUCLEOTIDE SEQUENCE [LARGE SCALE GENOMIC DNA]</scope>
    <source>
        <strain evidence="4">UH-Slu-Lm8-n1</strain>
    </source>
</reference>
<keyword evidence="4" id="KW-1185">Reference proteome</keyword>
<evidence type="ECO:0000313" key="4">
    <source>
        <dbReference type="Proteomes" id="UP000054485"/>
    </source>
</evidence>
<organism evidence="3 4">
    <name type="scientific">Suillus luteus UH-Slu-Lm8-n1</name>
    <dbReference type="NCBI Taxonomy" id="930992"/>
    <lineage>
        <taxon>Eukaryota</taxon>
        <taxon>Fungi</taxon>
        <taxon>Dikarya</taxon>
        <taxon>Basidiomycota</taxon>
        <taxon>Agaricomycotina</taxon>
        <taxon>Agaricomycetes</taxon>
        <taxon>Agaricomycetidae</taxon>
        <taxon>Boletales</taxon>
        <taxon>Suillineae</taxon>
        <taxon>Suillaceae</taxon>
        <taxon>Suillus</taxon>
    </lineage>
</organism>
<dbReference type="InParanoid" id="A0A0D0A2F6"/>
<dbReference type="PROSITE" id="PS50157">
    <property type="entry name" value="ZINC_FINGER_C2H2_2"/>
    <property type="match status" value="1"/>
</dbReference>
<evidence type="ECO:0000259" key="2">
    <source>
        <dbReference type="PROSITE" id="PS50157"/>
    </source>
</evidence>
<dbReference type="SMART" id="SM00355">
    <property type="entry name" value="ZnF_C2H2"/>
    <property type="match status" value="2"/>
</dbReference>
<evidence type="ECO:0000313" key="3">
    <source>
        <dbReference type="EMBL" id="KIK44150.1"/>
    </source>
</evidence>
<keyword evidence="1" id="KW-0863">Zinc-finger</keyword>
<dbReference type="PROSITE" id="PS00028">
    <property type="entry name" value="ZINC_FINGER_C2H2_1"/>
    <property type="match status" value="1"/>
</dbReference>
<dbReference type="InterPro" id="IPR013087">
    <property type="entry name" value="Znf_C2H2_type"/>
</dbReference>
<feature type="domain" description="C2H2-type" evidence="2">
    <location>
        <begin position="166"/>
        <end position="190"/>
    </location>
</feature>
<dbReference type="Gene3D" id="3.30.160.60">
    <property type="entry name" value="Classic Zinc Finger"/>
    <property type="match status" value="1"/>
</dbReference>
<gene>
    <name evidence="3" type="ORF">CY34DRAFT_802948</name>
</gene>
<proteinExistence type="predicted"/>
<dbReference type="Proteomes" id="UP000054485">
    <property type="component" value="Unassembled WGS sequence"/>
</dbReference>
<dbReference type="GO" id="GO:0008270">
    <property type="term" value="F:zinc ion binding"/>
    <property type="evidence" value="ECO:0007669"/>
    <property type="project" value="UniProtKB-KW"/>
</dbReference>
<dbReference type="HOGENOM" id="CLU_1428859_0_0_1"/>
<evidence type="ECO:0000256" key="1">
    <source>
        <dbReference type="PROSITE-ProRule" id="PRU00042"/>
    </source>
</evidence>
<dbReference type="AlphaFoldDB" id="A0A0D0A2F6"/>
<dbReference type="STRING" id="930992.A0A0D0A2F6"/>
<dbReference type="EMBL" id="KN835196">
    <property type="protein sequence ID" value="KIK44150.1"/>
    <property type="molecule type" value="Genomic_DNA"/>
</dbReference>
<dbReference type="OrthoDB" id="2646875at2759"/>